<comment type="caution">
    <text evidence="2">The sequence shown here is derived from an EMBL/GenBank/DDBJ whole genome shotgun (WGS) entry which is preliminary data.</text>
</comment>
<keyword evidence="1" id="KW-1133">Transmembrane helix</keyword>
<dbReference type="RefSeq" id="WP_201372790.1">
    <property type="nucleotide sequence ID" value="NZ_BNJG01000002.1"/>
</dbReference>
<evidence type="ECO:0000313" key="2">
    <source>
        <dbReference type="EMBL" id="GHO56238.1"/>
    </source>
</evidence>
<reference evidence="2 3" key="1">
    <citation type="journal article" date="2021" name="Int. J. Syst. Evol. Microbiol.">
        <title>Reticulibacter mediterranei gen. nov., sp. nov., within the new family Reticulibacteraceae fam. nov., and Ktedonospora formicarum gen. nov., sp. nov., Ktedonobacter robiniae sp. nov., Dictyobacter formicarum sp. nov. and Dictyobacter arantiisoli sp. nov., belonging to the class Ktedonobacteria.</title>
        <authorList>
            <person name="Yabe S."/>
            <person name="Zheng Y."/>
            <person name="Wang C.M."/>
            <person name="Sakai Y."/>
            <person name="Abe K."/>
            <person name="Yokota A."/>
            <person name="Donadio S."/>
            <person name="Cavaletti L."/>
            <person name="Monciardini P."/>
        </authorList>
    </citation>
    <scope>NUCLEOTIDE SEQUENCE [LARGE SCALE GENOMIC DNA]</scope>
    <source>
        <strain evidence="2 3">SOSP1-30</strain>
    </source>
</reference>
<gene>
    <name evidence="2" type="ORF">KSB_47130</name>
</gene>
<feature type="transmembrane region" description="Helical" evidence="1">
    <location>
        <begin position="21"/>
        <end position="42"/>
    </location>
</feature>
<feature type="transmembrane region" description="Helical" evidence="1">
    <location>
        <begin position="92"/>
        <end position="110"/>
    </location>
</feature>
<feature type="transmembrane region" description="Helical" evidence="1">
    <location>
        <begin position="122"/>
        <end position="140"/>
    </location>
</feature>
<protein>
    <recommendedName>
        <fullName evidence="4">DUF4386 domain-containing protein</fullName>
    </recommendedName>
</protein>
<name>A0ABQ3UU54_9CHLR</name>
<accession>A0ABQ3UU54</accession>
<proteinExistence type="predicted"/>
<sequence>MRNTVNIQLTNGKRRTGLQRLGLLPVAIMMLTAYAAIYHFYLAYYLFEWMASSAKAAPGVQMFAILFILNGLGYLALVSALYLPALQPVRRITGFLLIGYTALTMLLWYLLGNRSNEGLMDYSVNIVEGVLLVLLLVKIWQERQGRRHAA</sequence>
<feature type="transmembrane region" description="Helical" evidence="1">
    <location>
        <begin position="62"/>
        <end position="85"/>
    </location>
</feature>
<evidence type="ECO:0008006" key="4">
    <source>
        <dbReference type="Google" id="ProtNLM"/>
    </source>
</evidence>
<keyword evidence="1" id="KW-0812">Transmembrane</keyword>
<evidence type="ECO:0000256" key="1">
    <source>
        <dbReference type="SAM" id="Phobius"/>
    </source>
</evidence>
<dbReference type="EMBL" id="BNJG01000002">
    <property type="protein sequence ID" value="GHO56238.1"/>
    <property type="molecule type" value="Genomic_DNA"/>
</dbReference>
<evidence type="ECO:0000313" key="3">
    <source>
        <dbReference type="Proteomes" id="UP000654345"/>
    </source>
</evidence>
<dbReference type="Proteomes" id="UP000654345">
    <property type="component" value="Unassembled WGS sequence"/>
</dbReference>
<keyword evidence="1" id="KW-0472">Membrane</keyword>
<organism evidence="2 3">
    <name type="scientific">Ktedonobacter robiniae</name>
    <dbReference type="NCBI Taxonomy" id="2778365"/>
    <lineage>
        <taxon>Bacteria</taxon>
        <taxon>Bacillati</taxon>
        <taxon>Chloroflexota</taxon>
        <taxon>Ktedonobacteria</taxon>
        <taxon>Ktedonobacterales</taxon>
        <taxon>Ktedonobacteraceae</taxon>
        <taxon>Ktedonobacter</taxon>
    </lineage>
</organism>
<keyword evidence="3" id="KW-1185">Reference proteome</keyword>